<reference evidence="3" key="2">
    <citation type="submission" date="2022-06" db="EMBL/GenBank/DDBJ databases">
        <title>PHB producers.</title>
        <authorList>
            <person name="Besaury L."/>
        </authorList>
    </citation>
    <scope>NUCLEOTIDE SEQUENCE</scope>
    <source>
        <strain evidence="2 5">SEWS6</strain>
    </source>
</reference>
<name>A0A6N6VZR5_9BURK</name>
<gene>
    <name evidence="1" type="ORF">FSO04_43815</name>
    <name evidence="3" type="ORF">NIE36_44175</name>
    <name evidence="2" type="ORF">OSB80_44285</name>
</gene>
<dbReference type="RefSeq" id="WP_154567564.1">
    <property type="nucleotide sequence ID" value="NZ_JAMXWF010000088.1"/>
</dbReference>
<dbReference type="EMBL" id="JAMXWF010000088">
    <property type="protein sequence ID" value="MDQ6414115.1"/>
    <property type="molecule type" value="Genomic_DNA"/>
</dbReference>
<comment type="caution">
    <text evidence="1">The sequence shown here is derived from an EMBL/GenBank/DDBJ whole genome shotgun (WGS) entry which is preliminary data.</text>
</comment>
<evidence type="ECO:0000313" key="3">
    <source>
        <dbReference type="EMBL" id="MDQ6414115.1"/>
    </source>
</evidence>
<dbReference type="AlphaFoldDB" id="A0A6N6VZR5"/>
<dbReference type="Proteomes" id="UP001209412">
    <property type="component" value="Unassembled WGS sequence"/>
</dbReference>
<dbReference type="EMBL" id="VOSW01000180">
    <property type="protein sequence ID" value="KAE8753686.1"/>
    <property type="molecule type" value="Genomic_DNA"/>
</dbReference>
<evidence type="ECO:0000313" key="5">
    <source>
        <dbReference type="Proteomes" id="UP001209412"/>
    </source>
</evidence>
<sequence>MHVEVLGQYRLELSAMQLIHNGGWTAYVAIRTAEENHPAQPDLLPYQQVVDEAVFESEEAAIAGARRVALALLSPATR</sequence>
<evidence type="ECO:0000313" key="4">
    <source>
        <dbReference type="Proteomes" id="UP000463700"/>
    </source>
</evidence>
<proteinExistence type="predicted"/>
<dbReference type="Proteomes" id="UP001242288">
    <property type="component" value="Unassembled WGS sequence"/>
</dbReference>
<protein>
    <submittedName>
        <fullName evidence="1">Uncharacterized protein</fullName>
    </submittedName>
</protein>
<evidence type="ECO:0000313" key="1">
    <source>
        <dbReference type="EMBL" id="KAE8753686.1"/>
    </source>
</evidence>
<keyword evidence="5" id="KW-1185">Reference proteome</keyword>
<accession>A0A6N6VZR5</accession>
<dbReference type="EMBL" id="JAPKHW010000088">
    <property type="protein sequence ID" value="MCX4152303.1"/>
    <property type="molecule type" value="Genomic_DNA"/>
</dbReference>
<dbReference type="OrthoDB" id="9034101at2"/>
<organism evidence="1 4">
    <name type="scientific">Paraburkholderia madseniana</name>
    <dbReference type="NCBI Taxonomy" id="2599607"/>
    <lineage>
        <taxon>Bacteria</taxon>
        <taxon>Pseudomonadati</taxon>
        <taxon>Pseudomonadota</taxon>
        <taxon>Betaproteobacteria</taxon>
        <taxon>Burkholderiales</taxon>
        <taxon>Burkholderiaceae</taxon>
        <taxon>Paraburkholderia</taxon>
    </lineage>
</organism>
<reference evidence="1 4" key="1">
    <citation type="journal article" date="2020" name="Int. J. Syst. Evol. Microbiol.">
        <title>Paraburkholderia madseniana sp. nov., a phenolic acid-degrading bacterium isolated from acidic forest soil.</title>
        <authorList>
            <person name="Wilhelm R.C."/>
            <person name="Murphy S.J.L."/>
            <person name="Feriancek N.M."/>
            <person name="Karasz D.C."/>
            <person name="DeRito C.M."/>
            <person name="Newman J.D."/>
            <person name="Buckley D.H."/>
        </authorList>
    </citation>
    <scope>NUCLEOTIDE SEQUENCE [LARGE SCALE GENOMIC DNA]</scope>
    <source>
        <strain evidence="1 4">RP11</strain>
    </source>
</reference>
<dbReference type="Proteomes" id="UP000463700">
    <property type="component" value="Unassembled WGS sequence"/>
</dbReference>
<evidence type="ECO:0000313" key="2">
    <source>
        <dbReference type="EMBL" id="MCX4152303.1"/>
    </source>
</evidence>